<keyword evidence="2" id="KW-1185">Reference proteome</keyword>
<dbReference type="Proteomes" id="UP000008986">
    <property type="component" value="Segment"/>
</dbReference>
<evidence type="ECO:0000313" key="2">
    <source>
        <dbReference type="Proteomes" id="UP000008986"/>
    </source>
</evidence>
<sequence length="127" mass="15479">MSETMSEQEREYLNFLQSWLHWRRIKPAGGSERPATPFSRSSTLQENAFWWANNRRLKDPYMVHKFIERRFEQCGLKLIYTFDKDLYRHWEDVRLKRLWLNQAQLEWVESEVTRLGGVVPKGRVFKD</sequence>
<name>C9DG87_BPW14</name>
<gene>
    <name evidence="1" type="primary">116</name>
</gene>
<proteinExistence type="predicted"/>
<organismHost>
    <name type="scientific">Delftia acidovorans</name>
    <name type="common">Pseudomonas acidovorans</name>
    <name type="synonym">Comamonas acidovorans</name>
    <dbReference type="NCBI Taxonomy" id="80866"/>
</organismHost>
<organism evidence="1 2">
    <name type="scientific">Delftia phage PhiW-14</name>
    <name type="common">Deftia acidovorans bacteriophage phiW-14</name>
    <dbReference type="NCBI Taxonomy" id="665032"/>
    <lineage>
        <taxon>Viruses</taxon>
        <taxon>Duplodnaviria</taxon>
        <taxon>Heunggongvirae</taxon>
        <taxon>Uroviricota</taxon>
        <taxon>Caudoviricetes</taxon>
        <taxon>Ionavirus</taxon>
        <taxon>Ionavirus W14</taxon>
    </lineage>
</organism>
<accession>C9DG87</accession>
<evidence type="ECO:0000313" key="1">
    <source>
        <dbReference type="EMBL" id="ACV50138.1"/>
    </source>
</evidence>
<dbReference type="KEGG" id="vg:8684064"/>
<dbReference type="RefSeq" id="YP_003358970.1">
    <property type="nucleotide sequence ID" value="NC_013697.1"/>
</dbReference>
<dbReference type="EMBL" id="GQ357915">
    <property type="protein sequence ID" value="ACV50138.1"/>
    <property type="molecule type" value="Genomic_DNA"/>
</dbReference>
<protein>
    <submittedName>
        <fullName evidence="1">Uncharacterized protein</fullName>
    </submittedName>
</protein>
<reference evidence="2" key="1">
    <citation type="submission" date="2009-07" db="EMBL/GenBank/DDBJ databases">
        <authorList>
            <person name="Kropinski A.M."/>
            <person name="Villegas A."/>
            <person name="Lingohr E.J."/>
        </authorList>
    </citation>
    <scope>NUCLEOTIDE SEQUENCE [LARGE SCALE GENOMIC DNA]</scope>
</reference>
<dbReference type="GeneID" id="8684064"/>